<dbReference type="PANTHER" id="PTHR42741">
    <property type="entry name" value="NITROREDUCTASE FAMILY PROTEIN"/>
    <property type="match status" value="1"/>
</dbReference>
<dbReference type="GO" id="GO:0016491">
    <property type="term" value="F:oxidoreductase activity"/>
    <property type="evidence" value="ECO:0007669"/>
    <property type="project" value="InterPro"/>
</dbReference>
<reference evidence="2 3" key="1">
    <citation type="submission" date="2014-07" db="EMBL/GenBank/DDBJ databases">
        <title>Methanogenic archaea and the global carbon cycle.</title>
        <authorList>
            <person name="Henriksen J.R."/>
            <person name="Luke J."/>
            <person name="Reinhart S."/>
            <person name="Benedict M.N."/>
            <person name="Youngblut N.D."/>
            <person name="Metcalf M.E."/>
            <person name="Whitaker R.J."/>
            <person name="Metcalf W.W."/>
        </authorList>
    </citation>
    <scope>NUCLEOTIDE SEQUENCE [LARGE SCALE GENOMIC DNA]</scope>
    <source>
        <strain evidence="2 3">CHTI-55</strain>
    </source>
</reference>
<protein>
    <recommendedName>
        <fullName evidence="1">Nitroreductase domain-containing protein</fullName>
    </recommendedName>
</protein>
<dbReference type="AlphaFoldDB" id="A0A0E3L1S9"/>
<dbReference type="Gene3D" id="3.40.109.10">
    <property type="entry name" value="NADH Oxidase"/>
    <property type="match status" value="2"/>
</dbReference>
<accession>A0A0E3L1S9</accession>
<dbReference type="EMBL" id="CP009502">
    <property type="protein sequence ID" value="AKB16801.1"/>
    <property type="molecule type" value="Genomic_DNA"/>
</dbReference>
<organism evidence="2 3">
    <name type="scientific">Methanosarcina thermophila CHTI-55</name>
    <dbReference type="NCBI Taxonomy" id="1434121"/>
    <lineage>
        <taxon>Archaea</taxon>
        <taxon>Methanobacteriati</taxon>
        <taxon>Methanobacteriota</taxon>
        <taxon>Stenosarchaea group</taxon>
        <taxon>Methanomicrobia</taxon>
        <taxon>Methanosarcinales</taxon>
        <taxon>Methanosarcinaceae</taxon>
        <taxon>Methanosarcina</taxon>
    </lineage>
</organism>
<dbReference type="SUPFAM" id="SSF55469">
    <property type="entry name" value="FMN-dependent nitroreductase-like"/>
    <property type="match status" value="2"/>
</dbReference>
<dbReference type="Pfam" id="PF00881">
    <property type="entry name" value="Nitroreductase"/>
    <property type="match status" value="2"/>
</dbReference>
<evidence type="ECO:0000259" key="1">
    <source>
        <dbReference type="Pfam" id="PF00881"/>
    </source>
</evidence>
<dbReference type="KEGG" id="mthe:MSTHC_2483"/>
<proteinExistence type="predicted"/>
<sequence length="556" mass="62729">MTEELEAILAYHQASKHNFKAYAPGPHRLDMQIMPDPFLNYYGTRLLNLDLWSDEQIKTEIFPAYEQAFSPEKLRAAELSKKSISQLFFDSFAISAWKAAGGMKWPLRVNPSSGNLHPTEVYLISGPVKGLLKNPSVCHYAPLPHALELRAEFSQETWEMLRSGFPDGTIFVGLTSIYWRASWKYGLRAFRYAQHDIGHAISALTFAAAGLGWKTSILADMGSKEIAALLGISGDKGHEKQEPACMLAVYPAGKTCTRGRLSSEVISAFKNLSWEGIPNRLSPKHVEWVGIEKAALATQKNGTDYLEKKGEMESGTRTVPPLKPDNFEAHSDFETVPLRSIIRGRRSAIEMDNSAYMEKETFYAMLQKTLPQNSPIFNPLAFGPFTHLLLFVNRVKGLFPGLYIFLRKPEEKERLKAAIMPDFLWEKPKDCPSELELYMLMEETLHYFAAQLSCAQRKAADACFTACMLSEFEKPLNRFGAWIYPYLFWECGFLGQLLYLEAEANGLRGCGIGCFFDDPLHETIGLKGLEYQDLYHFAVGYPLQEIGVITLPAYEE</sequence>
<name>A0A0E3L1S9_METTE</name>
<dbReference type="InterPro" id="IPR000415">
    <property type="entry name" value="Nitroreductase-like"/>
</dbReference>
<dbReference type="InterPro" id="IPR029479">
    <property type="entry name" value="Nitroreductase"/>
</dbReference>
<dbReference type="PANTHER" id="PTHR42741:SF3">
    <property type="entry name" value="NITROREDUCTASE FAMILY PROTEIN"/>
    <property type="match status" value="1"/>
</dbReference>
<evidence type="ECO:0000313" key="2">
    <source>
        <dbReference type="EMBL" id="AKB16801.1"/>
    </source>
</evidence>
<dbReference type="CDD" id="cd02142">
    <property type="entry name" value="McbC_SagB-like_oxidoreductase"/>
    <property type="match status" value="2"/>
</dbReference>
<evidence type="ECO:0000313" key="3">
    <source>
        <dbReference type="Proteomes" id="UP000056925"/>
    </source>
</evidence>
<feature type="domain" description="Nitroreductase" evidence="1">
    <location>
        <begin position="108"/>
        <end position="249"/>
    </location>
</feature>
<dbReference type="GeneID" id="41603866"/>
<dbReference type="PATRIC" id="fig|1434121.4.peg.3009"/>
<dbReference type="Proteomes" id="UP000056925">
    <property type="component" value="Chromosome"/>
</dbReference>
<feature type="domain" description="Nitroreductase" evidence="1">
    <location>
        <begin position="444"/>
        <end position="541"/>
    </location>
</feature>
<gene>
    <name evidence="2" type="ORF">MSTHC_2483</name>
</gene>
<dbReference type="RefSeq" id="WP_048166688.1">
    <property type="nucleotide sequence ID" value="NZ_CP009502.1"/>
</dbReference>
<dbReference type="HOGENOM" id="CLU_016148_0_0_2"/>